<evidence type="ECO:0000256" key="6">
    <source>
        <dbReference type="ARBA" id="ARBA00022679"/>
    </source>
</evidence>
<accession>A0ABU5CPW0</accession>
<dbReference type="SUPFAM" id="SSF53633">
    <property type="entry name" value="Carbamate kinase-like"/>
    <property type="match status" value="1"/>
</dbReference>
<keyword evidence="8 13" id="KW-0418">Kinase</keyword>
<comment type="pathway">
    <text evidence="3 14">Amino-acid biosynthesis; L-methionine biosynthesis via de novo pathway; L-homoserine from L-aspartate: step 1/3.</text>
</comment>
<dbReference type="Proteomes" id="UP001275315">
    <property type="component" value="Unassembled WGS sequence"/>
</dbReference>
<organism evidence="16 17">
    <name type="scientific">Paracerasibacillus soli</name>
    <dbReference type="NCBI Taxonomy" id="480284"/>
    <lineage>
        <taxon>Bacteria</taxon>
        <taxon>Bacillati</taxon>
        <taxon>Bacillota</taxon>
        <taxon>Bacilli</taxon>
        <taxon>Bacillales</taxon>
        <taxon>Bacillaceae</taxon>
        <taxon>Paracerasibacillus</taxon>
    </lineage>
</organism>
<reference evidence="16 17" key="1">
    <citation type="submission" date="2023-10" db="EMBL/GenBank/DDBJ databases">
        <title>Virgibacillus soli CC-YMP-6 genome.</title>
        <authorList>
            <person name="Miliotis G."/>
            <person name="Sengupta P."/>
            <person name="Hameed A."/>
            <person name="Chuvochina M."/>
            <person name="Mcdonagh F."/>
            <person name="Simpson A.C."/>
            <person name="Singh N.K."/>
            <person name="Rekha P.D."/>
            <person name="Raman K."/>
            <person name="Hugenholtz P."/>
            <person name="Venkateswaran K."/>
        </authorList>
    </citation>
    <scope>NUCLEOTIDE SEQUENCE [LARGE SCALE GENOMIC DNA]</scope>
    <source>
        <strain evidence="16 17">CC-YMP-6</strain>
    </source>
</reference>
<evidence type="ECO:0000313" key="17">
    <source>
        <dbReference type="Proteomes" id="UP001275315"/>
    </source>
</evidence>
<name>A0ABU5CPW0_9BACI</name>
<comment type="similarity">
    <text evidence="5 13">Belongs to the aspartokinase family.</text>
</comment>
<evidence type="ECO:0000256" key="14">
    <source>
        <dbReference type="RuleBase" id="RU004249"/>
    </source>
</evidence>
<keyword evidence="7" id="KW-0547">Nucleotide-binding</keyword>
<keyword evidence="9" id="KW-0067">ATP-binding</keyword>
<evidence type="ECO:0000256" key="13">
    <source>
        <dbReference type="RuleBase" id="RU003448"/>
    </source>
</evidence>
<keyword evidence="6 13" id="KW-0808">Transferase</keyword>
<dbReference type="InterPro" id="IPR045865">
    <property type="entry name" value="ACT-like_dom_sf"/>
</dbReference>
<dbReference type="PANTHER" id="PTHR21499">
    <property type="entry name" value="ASPARTATE KINASE"/>
    <property type="match status" value="1"/>
</dbReference>
<comment type="pathway">
    <text evidence="2 14">Amino-acid biosynthesis; L-lysine biosynthesis via DAP pathway; (S)-tetrahydrodipicolinate from L-aspartate: step 1/4.</text>
</comment>
<comment type="catalytic activity">
    <reaction evidence="12 13">
        <text>L-aspartate + ATP = 4-phospho-L-aspartate + ADP</text>
        <dbReference type="Rhea" id="RHEA:23776"/>
        <dbReference type="ChEBI" id="CHEBI:29991"/>
        <dbReference type="ChEBI" id="CHEBI:30616"/>
        <dbReference type="ChEBI" id="CHEBI:57535"/>
        <dbReference type="ChEBI" id="CHEBI:456216"/>
        <dbReference type="EC" id="2.7.2.4"/>
    </reaction>
</comment>
<dbReference type="InterPro" id="IPR005260">
    <property type="entry name" value="Asp_kin_monofn"/>
</dbReference>
<keyword evidence="11" id="KW-0457">Lysine biosynthesis</keyword>
<dbReference type="PIRSF" id="PIRSF000726">
    <property type="entry name" value="Asp_kin"/>
    <property type="match status" value="1"/>
</dbReference>
<dbReference type="NCBIfam" id="NF006540">
    <property type="entry name" value="PRK09034.1"/>
    <property type="match status" value="1"/>
</dbReference>
<evidence type="ECO:0000256" key="8">
    <source>
        <dbReference type="ARBA" id="ARBA00022777"/>
    </source>
</evidence>
<dbReference type="GO" id="GO:0004072">
    <property type="term" value="F:aspartate kinase activity"/>
    <property type="evidence" value="ECO:0007669"/>
    <property type="project" value="UniProtKB-EC"/>
</dbReference>
<keyword evidence="17" id="KW-1185">Reference proteome</keyword>
<evidence type="ECO:0000313" key="16">
    <source>
        <dbReference type="EMBL" id="MDY0408392.1"/>
    </source>
</evidence>
<dbReference type="PROSITE" id="PS51671">
    <property type="entry name" value="ACT"/>
    <property type="match status" value="1"/>
</dbReference>
<evidence type="ECO:0000256" key="12">
    <source>
        <dbReference type="ARBA" id="ARBA00047872"/>
    </source>
</evidence>
<gene>
    <name evidence="16" type="ORF">RWD45_07240</name>
</gene>
<dbReference type="EMBL" id="JAWDIQ010000001">
    <property type="protein sequence ID" value="MDY0408392.1"/>
    <property type="molecule type" value="Genomic_DNA"/>
</dbReference>
<comment type="caution">
    <text evidence="16">The sequence shown here is derived from an EMBL/GenBank/DDBJ whole genome shotgun (WGS) entry which is preliminary data.</text>
</comment>
<dbReference type="Gene3D" id="3.30.2130.10">
    <property type="entry name" value="VC0802-like"/>
    <property type="match status" value="1"/>
</dbReference>
<dbReference type="Gene3D" id="3.40.1160.10">
    <property type="entry name" value="Acetylglutamate kinase-like"/>
    <property type="match status" value="1"/>
</dbReference>
<evidence type="ECO:0000256" key="5">
    <source>
        <dbReference type="ARBA" id="ARBA00010122"/>
    </source>
</evidence>
<evidence type="ECO:0000256" key="4">
    <source>
        <dbReference type="ARBA" id="ARBA00005139"/>
    </source>
</evidence>
<dbReference type="EC" id="2.7.2.4" evidence="13"/>
<dbReference type="NCBIfam" id="TIGR00657">
    <property type="entry name" value="asp_kinases"/>
    <property type="match status" value="1"/>
</dbReference>
<evidence type="ECO:0000256" key="11">
    <source>
        <dbReference type="ARBA" id="ARBA00023154"/>
    </source>
</evidence>
<evidence type="ECO:0000256" key="2">
    <source>
        <dbReference type="ARBA" id="ARBA00004766"/>
    </source>
</evidence>
<dbReference type="Gene3D" id="1.20.120.1320">
    <property type="entry name" value="Aspartokinase, catalytic domain"/>
    <property type="match status" value="1"/>
</dbReference>
<protein>
    <recommendedName>
        <fullName evidence="13">Aspartokinase</fullName>
        <ecNumber evidence="13">2.7.2.4</ecNumber>
    </recommendedName>
</protein>
<dbReference type="InterPro" id="IPR001341">
    <property type="entry name" value="Asp_kinase"/>
</dbReference>
<dbReference type="CDD" id="cd04916">
    <property type="entry name" value="ACT_AKiii-YclM-BS_2"/>
    <property type="match status" value="1"/>
</dbReference>
<dbReference type="CDD" id="cd04911">
    <property type="entry name" value="ACT_AKiii-YclM-BS_1"/>
    <property type="match status" value="1"/>
</dbReference>
<dbReference type="Pfam" id="PF00696">
    <property type="entry name" value="AA_kinase"/>
    <property type="match status" value="1"/>
</dbReference>
<dbReference type="RefSeq" id="WP_320379130.1">
    <property type="nucleotide sequence ID" value="NZ_JAWDIQ010000001.1"/>
</dbReference>
<keyword evidence="14" id="KW-0028">Amino-acid biosynthesis</keyword>
<dbReference type="InterPro" id="IPR002912">
    <property type="entry name" value="ACT_dom"/>
</dbReference>
<dbReference type="InterPro" id="IPR036393">
    <property type="entry name" value="AceGlu_kinase-like_sf"/>
</dbReference>
<dbReference type="PANTHER" id="PTHR21499:SF67">
    <property type="entry name" value="ASPARTOKINASE 3"/>
    <property type="match status" value="1"/>
</dbReference>
<dbReference type="SUPFAM" id="SSF55021">
    <property type="entry name" value="ACT-like"/>
    <property type="match status" value="2"/>
</dbReference>
<feature type="domain" description="ACT" evidence="15">
    <location>
        <begin position="407"/>
        <end position="466"/>
    </location>
</feature>
<evidence type="ECO:0000259" key="15">
    <source>
        <dbReference type="PROSITE" id="PS51671"/>
    </source>
</evidence>
<evidence type="ECO:0000256" key="7">
    <source>
        <dbReference type="ARBA" id="ARBA00022741"/>
    </source>
</evidence>
<dbReference type="InterPro" id="IPR054352">
    <property type="entry name" value="ACT_Aspartokinase"/>
</dbReference>
<dbReference type="InterPro" id="IPR042199">
    <property type="entry name" value="AsparK_Bifunc_asparK/hSer_DH"/>
</dbReference>
<keyword evidence="10" id="KW-0220">Diaminopimelate biosynthesis</keyword>
<evidence type="ECO:0000256" key="3">
    <source>
        <dbReference type="ARBA" id="ARBA00004986"/>
    </source>
</evidence>
<comment type="pathway">
    <text evidence="4 14">Amino-acid biosynthesis; L-threonine biosynthesis; L-threonine from L-aspartate: step 1/5.</text>
</comment>
<evidence type="ECO:0000256" key="9">
    <source>
        <dbReference type="ARBA" id="ARBA00022840"/>
    </source>
</evidence>
<dbReference type="InterPro" id="IPR001048">
    <property type="entry name" value="Asp/Glu/Uridylate_kinase"/>
</dbReference>
<proteinExistence type="inferred from homology"/>
<dbReference type="Pfam" id="PF22468">
    <property type="entry name" value="ACT_9"/>
    <property type="match status" value="1"/>
</dbReference>
<comment type="function">
    <text evidence="1">Catalyzes the phosphorylation of the beta-carboxyl group of aspartic acid with ATP to yield 4-phospho-L-aspartate, which is involved in the branched biosynthetic pathway leading to the biosynthesis of amino acids threonine, isoleucine and methionine.</text>
</comment>
<sequence>MIKNNNKNTNKPGCEGNRYESSQIWGSSLANATQIRKVGSIIQNDNKRKYVIVSAPGKRDENDQKITDLLIQLGDLYFSNKPYIHMKEAILSRFQEIIMDLQLSSDLTNELEQSLRHILECNLPIAYKRDYLKAFGEDSTAKIMSLYLEEIGLHAKYVNPQDAGIVVSDEPGNARILSESLDKIQLLREREEILVIPGFFGYTKEGNLLTFSRGGSDITGSIIAAGLQAELYENFTDVDFVYVVNPSIVNQPKKIATLTYKEMRELSYAGFSVFHDEALMPAFKAKIPVAIKNTNNPSNPGTHVIAEKPIARKSGIVGVASDKGFSSLYISKYLMNRELGFGRKLLQILEEENISFEHVPSGIDDLSVIMRSHQLTDAKIESITNKINTQLQPDTLKVQHHLAMIMIVGEGMMNTIGIAQKATSALTKANVNIMMINQGSSEVSMMFGIMDHDLDCAVKSLYETFF</sequence>
<evidence type="ECO:0000256" key="10">
    <source>
        <dbReference type="ARBA" id="ARBA00022915"/>
    </source>
</evidence>
<evidence type="ECO:0000256" key="1">
    <source>
        <dbReference type="ARBA" id="ARBA00003121"/>
    </source>
</evidence>